<feature type="binding site" evidence="4">
    <location>
        <position position="53"/>
    </location>
    <ligand>
        <name>S-adenosyl-L-methionine</name>
        <dbReference type="ChEBI" id="CHEBI:59789"/>
    </ligand>
</feature>
<dbReference type="GO" id="GO:0008168">
    <property type="term" value="F:methyltransferase activity"/>
    <property type="evidence" value="ECO:0007669"/>
    <property type="project" value="UniProtKB-KW"/>
</dbReference>
<proteinExistence type="inferred from homology"/>
<dbReference type="InterPro" id="IPR023553">
    <property type="entry name" value="Uncharacterised_MeTfrase_YrrT"/>
</dbReference>
<keyword evidence="2 4" id="KW-0808">Transferase</keyword>
<feature type="domain" description="Methyltransferase" evidence="5">
    <location>
        <begin position="49"/>
        <end position="140"/>
    </location>
</feature>
<dbReference type="GO" id="GO:0032259">
    <property type="term" value="P:methylation"/>
    <property type="evidence" value="ECO:0007669"/>
    <property type="project" value="UniProtKB-KW"/>
</dbReference>
<dbReference type="RefSeq" id="WP_307323124.1">
    <property type="nucleotide sequence ID" value="NZ_JAUSUG010000003.1"/>
</dbReference>
<evidence type="ECO:0000256" key="2">
    <source>
        <dbReference type="ARBA" id="ARBA00022679"/>
    </source>
</evidence>
<feature type="binding site" evidence="4">
    <location>
        <position position="75"/>
    </location>
    <ligand>
        <name>S-adenosyl-L-methionine</name>
        <dbReference type="ChEBI" id="CHEBI:59789"/>
    </ligand>
</feature>
<dbReference type="Proteomes" id="UP001230005">
    <property type="component" value="Unassembled WGS sequence"/>
</dbReference>
<keyword evidence="7" id="KW-1185">Reference proteome</keyword>
<evidence type="ECO:0000259" key="5">
    <source>
        <dbReference type="Pfam" id="PF13649"/>
    </source>
</evidence>
<dbReference type="EC" id="2.1.1.-" evidence="4"/>
<name>A0ABT9ZRP6_9BACI</name>
<evidence type="ECO:0000256" key="3">
    <source>
        <dbReference type="ARBA" id="ARBA00022691"/>
    </source>
</evidence>
<evidence type="ECO:0000256" key="4">
    <source>
        <dbReference type="HAMAP-Rule" id="MF_02100"/>
    </source>
</evidence>
<sequence length="215" mass="24589">MGREFVDLFNRWADTYDATVSGMDEEYKEVFEGYGQILQEVTERVNGRILEFGTGTGNLTKFLLAKPNTEVTGVEPSDKMREEAKKKLPDATILPGDFLQFPVPNEPVDAVVSTYAFHHLTDEEKLKAAKIYYELLKTGGKVVFADTMFMNEAYKEEVILQAKSNQFYNLAEDLQTEYYTTLPAMSSIFEEAGFEVKFDSMNKYVWILEATKRET</sequence>
<accession>A0ABT9ZRP6</accession>
<dbReference type="HAMAP" id="MF_02100">
    <property type="entry name" value="Methyltr_YrrT"/>
    <property type="match status" value="1"/>
</dbReference>
<comment type="similarity">
    <text evidence="4">Belongs to the methyltransferase superfamily. YrrT family.</text>
</comment>
<evidence type="ECO:0000256" key="1">
    <source>
        <dbReference type="ARBA" id="ARBA00022603"/>
    </source>
</evidence>
<feature type="binding site" evidence="4">
    <location>
        <position position="97"/>
    </location>
    <ligand>
        <name>S-adenosyl-L-methionine</name>
        <dbReference type="ChEBI" id="CHEBI:59789"/>
    </ligand>
</feature>
<evidence type="ECO:0000313" key="7">
    <source>
        <dbReference type="Proteomes" id="UP001230005"/>
    </source>
</evidence>
<comment type="caution">
    <text evidence="6">The sequence shown here is derived from an EMBL/GenBank/DDBJ whole genome shotgun (WGS) entry which is preliminary data.</text>
</comment>
<dbReference type="InterPro" id="IPR029063">
    <property type="entry name" value="SAM-dependent_MTases_sf"/>
</dbReference>
<dbReference type="Gene3D" id="3.40.50.150">
    <property type="entry name" value="Vaccinia Virus protein VP39"/>
    <property type="match status" value="1"/>
</dbReference>
<gene>
    <name evidence="6" type="ORF">J2S74_001276</name>
</gene>
<dbReference type="CDD" id="cd02440">
    <property type="entry name" value="AdoMet_MTases"/>
    <property type="match status" value="1"/>
</dbReference>
<comment type="function">
    <text evidence="4">Could be a S-adenosyl-L-methionine-dependent methyltransferase.</text>
</comment>
<evidence type="ECO:0000313" key="6">
    <source>
        <dbReference type="EMBL" id="MDQ0253904.1"/>
    </source>
</evidence>
<organism evidence="6 7">
    <name type="scientific">Evansella vedderi</name>
    <dbReference type="NCBI Taxonomy" id="38282"/>
    <lineage>
        <taxon>Bacteria</taxon>
        <taxon>Bacillati</taxon>
        <taxon>Bacillota</taxon>
        <taxon>Bacilli</taxon>
        <taxon>Bacillales</taxon>
        <taxon>Bacillaceae</taxon>
        <taxon>Evansella</taxon>
    </lineage>
</organism>
<dbReference type="PANTHER" id="PTHR43861:SF1">
    <property type="entry name" value="TRANS-ACONITATE 2-METHYLTRANSFERASE"/>
    <property type="match status" value="1"/>
</dbReference>
<keyword evidence="1 4" id="KW-0489">Methyltransferase</keyword>
<protein>
    <recommendedName>
        <fullName evidence="4">Uncharacterized methyltransferase J2S74_001276</fullName>
        <ecNumber evidence="4">2.1.1.-</ecNumber>
    </recommendedName>
</protein>
<dbReference type="PANTHER" id="PTHR43861">
    <property type="entry name" value="TRANS-ACONITATE 2-METHYLTRANSFERASE-RELATED"/>
    <property type="match status" value="1"/>
</dbReference>
<dbReference type="EMBL" id="JAUSUG010000003">
    <property type="protein sequence ID" value="MDQ0253904.1"/>
    <property type="molecule type" value="Genomic_DNA"/>
</dbReference>
<dbReference type="SUPFAM" id="SSF53335">
    <property type="entry name" value="S-adenosyl-L-methionine-dependent methyltransferases"/>
    <property type="match status" value="1"/>
</dbReference>
<dbReference type="Pfam" id="PF13649">
    <property type="entry name" value="Methyltransf_25"/>
    <property type="match status" value="1"/>
</dbReference>
<reference evidence="6 7" key="1">
    <citation type="submission" date="2023-07" db="EMBL/GenBank/DDBJ databases">
        <title>Genomic Encyclopedia of Type Strains, Phase IV (KMG-IV): sequencing the most valuable type-strain genomes for metagenomic binning, comparative biology and taxonomic classification.</title>
        <authorList>
            <person name="Goeker M."/>
        </authorList>
    </citation>
    <scope>NUCLEOTIDE SEQUENCE [LARGE SCALE GENOMIC DNA]</scope>
    <source>
        <strain evidence="6 7">DSM 9768</strain>
    </source>
</reference>
<dbReference type="InterPro" id="IPR041698">
    <property type="entry name" value="Methyltransf_25"/>
</dbReference>
<keyword evidence="3 4" id="KW-0949">S-adenosyl-L-methionine</keyword>